<accession>F7NPU5</accession>
<proteinExistence type="predicted"/>
<organism evidence="2 3">
    <name type="scientific">Acetonema longum DSM 6540</name>
    <dbReference type="NCBI Taxonomy" id="1009370"/>
    <lineage>
        <taxon>Bacteria</taxon>
        <taxon>Bacillati</taxon>
        <taxon>Bacillota</taxon>
        <taxon>Negativicutes</taxon>
        <taxon>Acetonemataceae</taxon>
        <taxon>Acetonema</taxon>
    </lineage>
</organism>
<dbReference type="InterPro" id="IPR013022">
    <property type="entry name" value="Xyl_isomerase-like_TIM-brl"/>
</dbReference>
<dbReference type="AlphaFoldDB" id="F7NPU5"/>
<comment type="caution">
    <text evidence="2">The sequence shown here is derived from an EMBL/GenBank/DDBJ whole genome shotgun (WGS) entry which is preliminary data.</text>
</comment>
<dbReference type="STRING" id="1009370.ALO_20712"/>
<dbReference type="InterPro" id="IPR036237">
    <property type="entry name" value="Xyl_isomerase-like_sf"/>
</dbReference>
<evidence type="ECO:0000259" key="1">
    <source>
        <dbReference type="Pfam" id="PF01261"/>
    </source>
</evidence>
<name>F7NPU5_9FIRM</name>
<keyword evidence="3" id="KW-1185">Reference proteome</keyword>
<dbReference type="EMBL" id="AFGF01000269">
    <property type="protein sequence ID" value="EGO61936.1"/>
    <property type="molecule type" value="Genomic_DNA"/>
</dbReference>
<gene>
    <name evidence="2" type="ORF">ALO_20712</name>
</gene>
<dbReference type="OrthoDB" id="6253202at2"/>
<dbReference type="eggNOG" id="COG1082">
    <property type="taxonomic scope" value="Bacteria"/>
</dbReference>
<dbReference type="Gene3D" id="3.20.20.150">
    <property type="entry name" value="Divalent-metal-dependent TIM barrel enzymes"/>
    <property type="match status" value="1"/>
</dbReference>
<dbReference type="SUPFAM" id="SSF51658">
    <property type="entry name" value="Xylose isomerase-like"/>
    <property type="match status" value="1"/>
</dbReference>
<sequence>MLQLVNLSNYSTDLVLIRNDAAELQAFLQRNGLDGLEMMFCDSWDPSIHRLEWIHGVHLQFWPSWLDFWRGDYQELLRQFGSRANIIASYGGLKREDWLNRQRANIRQAREAQAKYLVWHVCHNRLEEIFDWRFSASDREVVDGAIEVINEVADEIPADMTLLLENLWWPGMTLRDPGIIARLLEKIRHPRLGIMLDTGHLMNTNQDLRSQAEGIEYVLHTIDSLGEYSRSIHGIHLHYSLSGPYIRQTRGWNRQSCSLEESISHVLKIDQHLPFTDSQVCRILDRVRPEWLVHEFVQKSAGDWEEKVVRQQRALGLRHLKGDETHE</sequence>
<protein>
    <recommendedName>
        <fullName evidence="1">Xylose isomerase-like TIM barrel domain-containing protein</fullName>
    </recommendedName>
</protein>
<feature type="domain" description="Xylose isomerase-like TIM barrel" evidence="1">
    <location>
        <begin position="28"/>
        <end position="278"/>
    </location>
</feature>
<evidence type="ECO:0000313" key="3">
    <source>
        <dbReference type="Proteomes" id="UP000003240"/>
    </source>
</evidence>
<evidence type="ECO:0000313" key="2">
    <source>
        <dbReference type="EMBL" id="EGO61936.1"/>
    </source>
</evidence>
<dbReference type="Proteomes" id="UP000003240">
    <property type="component" value="Unassembled WGS sequence"/>
</dbReference>
<dbReference type="Pfam" id="PF01261">
    <property type="entry name" value="AP_endonuc_2"/>
    <property type="match status" value="1"/>
</dbReference>
<reference evidence="2 3" key="1">
    <citation type="journal article" date="2011" name="EMBO J.">
        <title>Structural diversity of bacterial flagellar motors.</title>
        <authorList>
            <person name="Chen S."/>
            <person name="Beeby M."/>
            <person name="Murphy G.E."/>
            <person name="Leadbetter J.R."/>
            <person name="Hendrixson D.R."/>
            <person name="Briegel A."/>
            <person name="Li Z."/>
            <person name="Shi J."/>
            <person name="Tocheva E.I."/>
            <person name="Muller A."/>
            <person name="Dobro M.J."/>
            <person name="Jensen G.J."/>
        </authorList>
    </citation>
    <scope>NUCLEOTIDE SEQUENCE [LARGE SCALE GENOMIC DNA]</scope>
    <source>
        <strain evidence="2 3">DSM 6540</strain>
    </source>
</reference>